<evidence type="ECO:0000259" key="3">
    <source>
        <dbReference type="PROSITE" id="PS50229"/>
    </source>
</evidence>
<dbReference type="InterPro" id="IPR000095">
    <property type="entry name" value="CRIB_dom"/>
</dbReference>
<dbReference type="PROSITE" id="PS50108">
    <property type="entry name" value="CRIB"/>
    <property type="match status" value="1"/>
</dbReference>
<dbReference type="PROSITE" id="PS50229">
    <property type="entry name" value="WH1"/>
    <property type="match status" value="1"/>
</dbReference>
<dbReference type="SMART" id="SM00461">
    <property type="entry name" value="WH1"/>
    <property type="match status" value="1"/>
</dbReference>
<dbReference type="Pfam" id="PF00568">
    <property type="entry name" value="WH1"/>
    <property type="match status" value="1"/>
</dbReference>
<dbReference type="SUPFAM" id="SSF50729">
    <property type="entry name" value="PH domain-like"/>
    <property type="match status" value="1"/>
</dbReference>
<accession>A0A0R3TP24</accession>
<dbReference type="Pfam" id="PF00786">
    <property type="entry name" value="PBD"/>
    <property type="match status" value="1"/>
</dbReference>
<dbReference type="STRING" id="102285.A0A0R3TP24"/>
<dbReference type="InterPro" id="IPR000697">
    <property type="entry name" value="WH1/EVH1_dom"/>
</dbReference>
<sequence>LLTDDENQKILSYLHPHRIARIITVLRIYKPDSSGSLWLKHHAGVATIERDNSKYYIRLYDIEKMSQLFEQQIFIQMEYTQHSSTIATFKGDECPILMSFSSAQEGTEFQKVLNNLINRFIKHTNEISRTTTTLNGNATTVLNMPQSGLKTVGLSGTAANASAVHTSKLWNTFSSVRKKKTNKSDLISNPFGFQHLQHLGFDKETQQFDAVGMQDDLFRSFLELGGLSEQVKTDSQKEFAINFIKERVGIDEFTKAMRHQKPSRPAPPPPPCTDFNKRPQQPVAAPRGFPRKPSGPPPPPPGGLPSAPRNPPPPPPSRPGMPQQSGDIVDSVAPPPPPPPPPPSAPTVISLSSGDGSSSAPKPPIAAIPMSVGDEIRAFNKNNLKSVSVCFVCSQGIKFVIDLHYPLI</sequence>
<evidence type="ECO:0000256" key="1">
    <source>
        <dbReference type="SAM" id="MobiDB-lite"/>
    </source>
</evidence>
<feature type="compositionally biased region" description="Pro residues" evidence="1">
    <location>
        <begin position="333"/>
        <end position="345"/>
    </location>
</feature>
<dbReference type="Gene3D" id="2.30.29.30">
    <property type="entry name" value="Pleckstrin-homology domain (PH domain)/Phosphotyrosine-binding domain (PTB)"/>
    <property type="match status" value="1"/>
</dbReference>
<evidence type="ECO:0000259" key="2">
    <source>
        <dbReference type="PROSITE" id="PS50108"/>
    </source>
</evidence>
<feature type="compositionally biased region" description="Low complexity" evidence="1">
    <location>
        <begin position="350"/>
        <end position="360"/>
    </location>
</feature>
<name>A0A0R3TP24_RODNA</name>
<organism evidence="4">
    <name type="scientific">Rodentolepis nana</name>
    <name type="common">Dwarf tapeworm</name>
    <name type="synonym">Hymenolepis nana</name>
    <dbReference type="NCBI Taxonomy" id="102285"/>
    <lineage>
        <taxon>Eukaryota</taxon>
        <taxon>Metazoa</taxon>
        <taxon>Spiralia</taxon>
        <taxon>Lophotrochozoa</taxon>
        <taxon>Platyhelminthes</taxon>
        <taxon>Cestoda</taxon>
        <taxon>Eucestoda</taxon>
        <taxon>Cyclophyllidea</taxon>
        <taxon>Hymenolepididae</taxon>
        <taxon>Rodentolepis</taxon>
    </lineage>
</organism>
<proteinExistence type="predicted"/>
<dbReference type="AlphaFoldDB" id="A0A0R3TP24"/>
<dbReference type="WBParaSite" id="HNAJ_0000918601-mRNA-1">
    <property type="protein sequence ID" value="HNAJ_0000918601-mRNA-1"/>
    <property type="gene ID" value="HNAJ_0000918601"/>
</dbReference>
<feature type="region of interest" description="Disordered" evidence="1">
    <location>
        <begin position="257"/>
        <end position="366"/>
    </location>
</feature>
<feature type="compositionally biased region" description="Pro residues" evidence="1">
    <location>
        <begin position="293"/>
        <end position="319"/>
    </location>
</feature>
<protein>
    <submittedName>
        <fullName evidence="4">WH1 domain-containing protein</fullName>
    </submittedName>
</protein>
<dbReference type="Gene3D" id="3.90.810.10">
    <property type="entry name" value="CRIB domain"/>
    <property type="match status" value="1"/>
</dbReference>
<evidence type="ECO:0000313" key="4">
    <source>
        <dbReference type="WBParaSite" id="HNAJ_0000918601-mRNA-1"/>
    </source>
</evidence>
<dbReference type="InterPro" id="IPR036936">
    <property type="entry name" value="CRIB_dom_sf"/>
</dbReference>
<feature type="domain" description="WH1" evidence="3">
    <location>
        <begin position="11"/>
        <end position="120"/>
    </location>
</feature>
<dbReference type="InterPro" id="IPR011993">
    <property type="entry name" value="PH-like_dom_sf"/>
</dbReference>
<reference evidence="4" key="1">
    <citation type="submission" date="2016-04" db="UniProtKB">
        <authorList>
            <consortium name="WormBaseParasite"/>
        </authorList>
    </citation>
    <scope>IDENTIFICATION</scope>
</reference>
<feature type="domain" description="CRIB" evidence="2">
    <location>
        <begin position="187"/>
        <end position="200"/>
    </location>
</feature>